<dbReference type="STRING" id="215243.A0A0D2ACU4"/>
<dbReference type="InterPro" id="IPR001613">
    <property type="entry name" value="Flavin_amine_oxidase"/>
</dbReference>
<dbReference type="PANTHER" id="PTHR43563:SF14">
    <property type="entry name" value="AMINE OXIDASE"/>
    <property type="match status" value="1"/>
</dbReference>
<dbReference type="RefSeq" id="XP_016258242.1">
    <property type="nucleotide sequence ID" value="XM_016411488.1"/>
</dbReference>
<feature type="binding site" evidence="5">
    <location>
        <position position="354"/>
    </location>
    <ligand>
        <name>substrate</name>
    </ligand>
</feature>
<accession>A0A0D2ACU4</accession>
<evidence type="ECO:0000313" key="8">
    <source>
        <dbReference type="EMBL" id="KIW38026.1"/>
    </source>
</evidence>
<dbReference type="EC" id="1.4.3.-" evidence="6"/>
<dbReference type="EMBL" id="KN847342">
    <property type="protein sequence ID" value="KIW38026.1"/>
    <property type="molecule type" value="Genomic_DNA"/>
</dbReference>
<sequence>MAPPQHQNYGKADVIVVGAGFSGLAAATRLVSAGKSVIVLEARDRVGGKVYDKKAANGALFELGAAYIGPCQDRILALAAELGIGTHLNYSVGQSVYYNAGSRVTYDAGNLPIGADGLQQLGEAVQAIDSMALKVDAREPWSHHEARSWDSVTLASWIQSRITDANAYKVFQASIRALMSAEPEDLSLLQFVTYVGRAGNERNPGNLARLMGTTDGAQERRLVGGTQLIALRLAEKLGNQVIKLRSPVTRIDLQDGVYDVSGANFHARSTSVVMALAPPLATRITYSPPLPAGRDQMSQRMPMGSLGKAIATYDRPFWRDEGLNGHAVGINGCTVQTTFDASPNDGTSGAIIGFLEANVMRRLDSASEEDIQKLVVEDFVNFFGPKARNVKEWIIFRWDLEEYSRGGHFAICPPNVMTQFGKTIRERVGNLYFAGTEASPYWAGFMEGAIRAGESAADQICQADPETTTTSSKL</sequence>
<dbReference type="AlphaFoldDB" id="A0A0D2ACU4"/>
<gene>
    <name evidence="8" type="ORF">PV06_10002</name>
</gene>
<keyword evidence="6" id="KW-0274">FAD</keyword>
<dbReference type="InterPro" id="IPR050703">
    <property type="entry name" value="Flavin_MAO"/>
</dbReference>
<dbReference type="PANTHER" id="PTHR43563">
    <property type="entry name" value="AMINE OXIDASE"/>
    <property type="match status" value="1"/>
</dbReference>
<dbReference type="SUPFAM" id="SSF54373">
    <property type="entry name" value="FAD-linked reductases, C-terminal domain"/>
    <property type="match status" value="1"/>
</dbReference>
<feature type="binding site" evidence="5">
    <location>
        <begin position="41"/>
        <end position="42"/>
    </location>
    <ligand>
        <name>FAD</name>
        <dbReference type="ChEBI" id="CHEBI:57692"/>
    </ligand>
</feature>
<dbReference type="Gene3D" id="3.90.660.10">
    <property type="match status" value="1"/>
</dbReference>
<evidence type="ECO:0000313" key="9">
    <source>
        <dbReference type="Proteomes" id="UP000053342"/>
    </source>
</evidence>
<dbReference type="Gene3D" id="3.50.50.60">
    <property type="entry name" value="FAD/NAD(P)-binding domain"/>
    <property type="match status" value="1"/>
</dbReference>
<organism evidence="8 9">
    <name type="scientific">Exophiala oligosperma</name>
    <dbReference type="NCBI Taxonomy" id="215243"/>
    <lineage>
        <taxon>Eukaryota</taxon>
        <taxon>Fungi</taxon>
        <taxon>Dikarya</taxon>
        <taxon>Ascomycota</taxon>
        <taxon>Pezizomycotina</taxon>
        <taxon>Eurotiomycetes</taxon>
        <taxon>Chaetothyriomycetidae</taxon>
        <taxon>Chaetothyriales</taxon>
        <taxon>Herpotrichiellaceae</taxon>
        <taxon>Exophiala</taxon>
    </lineage>
</organism>
<comment type="cofactor">
    <cofactor evidence="1 6">
        <name>FAD</name>
        <dbReference type="ChEBI" id="CHEBI:57692"/>
    </cofactor>
</comment>
<feature type="binding site" evidence="5">
    <location>
        <position position="22"/>
    </location>
    <ligand>
        <name>FAD</name>
        <dbReference type="ChEBI" id="CHEBI:57692"/>
    </ligand>
</feature>
<dbReference type="GO" id="GO:0097621">
    <property type="term" value="F:monoamine oxidase activity"/>
    <property type="evidence" value="ECO:0007669"/>
    <property type="project" value="UniProtKB-EC"/>
</dbReference>
<evidence type="ECO:0000259" key="7">
    <source>
        <dbReference type="Pfam" id="PF01593"/>
    </source>
</evidence>
<keyword evidence="9" id="KW-1185">Reference proteome</keyword>
<comment type="catalytic activity">
    <reaction evidence="4">
        <text>a secondary aliphatic amine + O2 + H2O = a primary amine + an aldehyde + H2O2</text>
        <dbReference type="Rhea" id="RHEA:26414"/>
        <dbReference type="ChEBI" id="CHEBI:15377"/>
        <dbReference type="ChEBI" id="CHEBI:15379"/>
        <dbReference type="ChEBI" id="CHEBI:16240"/>
        <dbReference type="ChEBI" id="CHEBI:17478"/>
        <dbReference type="ChEBI" id="CHEBI:58855"/>
        <dbReference type="ChEBI" id="CHEBI:65296"/>
        <dbReference type="EC" id="1.4.3.4"/>
    </reaction>
</comment>
<evidence type="ECO:0000256" key="1">
    <source>
        <dbReference type="ARBA" id="ARBA00001974"/>
    </source>
</evidence>
<dbReference type="OrthoDB" id="5046242at2759"/>
<feature type="binding site" evidence="5">
    <location>
        <position position="248"/>
    </location>
    <ligand>
        <name>FAD</name>
        <dbReference type="ChEBI" id="CHEBI:57692"/>
    </ligand>
</feature>
<keyword evidence="3 6" id="KW-0560">Oxidoreductase</keyword>
<dbReference type="VEuPathDB" id="FungiDB:PV06_10002"/>
<proteinExistence type="inferred from homology"/>
<dbReference type="Pfam" id="PF01593">
    <property type="entry name" value="Amino_oxidase"/>
    <property type="match status" value="1"/>
</dbReference>
<evidence type="ECO:0000256" key="2">
    <source>
        <dbReference type="ARBA" id="ARBA00005995"/>
    </source>
</evidence>
<feature type="binding site" evidence="5">
    <location>
        <position position="437"/>
    </location>
    <ligand>
        <name>FAD</name>
        <dbReference type="ChEBI" id="CHEBI:57692"/>
    </ligand>
</feature>
<dbReference type="PRINTS" id="PR00757">
    <property type="entry name" value="AMINEOXDASEF"/>
</dbReference>
<dbReference type="SUPFAM" id="SSF51905">
    <property type="entry name" value="FAD/NAD(P)-binding domain"/>
    <property type="match status" value="1"/>
</dbReference>
<dbReference type="GeneID" id="27362076"/>
<feature type="domain" description="Amine oxidase" evidence="7">
    <location>
        <begin position="21"/>
        <end position="460"/>
    </location>
</feature>
<dbReference type="InterPro" id="IPR002937">
    <property type="entry name" value="Amino_oxidase"/>
</dbReference>
<protein>
    <recommendedName>
        <fullName evidence="6">Amine oxidase</fullName>
        <ecNumber evidence="6">1.4.3.-</ecNumber>
    </recommendedName>
</protein>
<reference evidence="8 9" key="1">
    <citation type="submission" date="2015-01" db="EMBL/GenBank/DDBJ databases">
        <title>The Genome Sequence of Exophiala oligosperma CBS72588.</title>
        <authorList>
            <consortium name="The Broad Institute Genomics Platform"/>
            <person name="Cuomo C."/>
            <person name="de Hoog S."/>
            <person name="Gorbushina A."/>
            <person name="Stielow B."/>
            <person name="Teixiera M."/>
            <person name="Abouelleil A."/>
            <person name="Chapman S.B."/>
            <person name="Priest M."/>
            <person name="Young S.K."/>
            <person name="Wortman J."/>
            <person name="Nusbaum C."/>
            <person name="Birren B."/>
        </authorList>
    </citation>
    <scope>NUCLEOTIDE SEQUENCE [LARGE SCALE GENOMIC DNA]</scope>
    <source>
        <strain evidence="8 9">CBS 72588</strain>
    </source>
</reference>
<dbReference type="InterPro" id="IPR036188">
    <property type="entry name" value="FAD/NAD-bd_sf"/>
</dbReference>
<evidence type="ECO:0000256" key="6">
    <source>
        <dbReference type="RuleBase" id="RU362067"/>
    </source>
</evidence>
<evidence type="ECO:0000256" key="5">
    <source>
        <dbReference type="PIRSR" id="PIRSR601613-1"/>
    </source>
</evidence>
<comment type="similarity">
    <text evidence="2 6">Belongs to the flavin monoamine oxidase family.</text>
</comment>
<keyword evidence="6" id="KW-0285">Flavoprotein</keyword>
<evidence type="ECO:0000256" key="4">
    <source>
        <dbReference type="ARBA" id="ARBA00048448"/>
    </source>
</evidence>
<dbReference type="HOGENOM" id="CLU_004498_0_4_1"/>
<dbReference type="Proteomes" id="UP000053342">
    <property type="component" value="Unassembled WGS sequence"/>
</dbReference>
<dbReference type="Gene3D" id="1.10.405.10">
    <property type="entry name" value="Guanine Nucleotide Dissociation Inhibitor, domain 1"/>
    <property type="match status" value="1"/>
</dbReference>
<evidence type="ECO:0000256" key="3">
    <source>
        <dbReference type="ARBA" id="ARBA00023002"/>
    </source>
</evidence>
<name>A0A0D2ACU4_9EURO</name>